<dbReference type="Pfam" id="PF09848">
    <property type="entry name" value="SLFN-g3_helicase"/>
    <property type="match status" value="1"/>
</dbReference>
<dbReference type="EMBL" id="QSKW01000012">
    <property type="protein sequence ID" value="RHE97505.1"/>
    <property type="molecule type" value="Genomic_DNA"/>
</dbReference>
<organism evidence="2 3">
    <name type="scientific">Roseburia inulinivorans</name>
    <dbReference type="NCBI Taxonomy" id="360807"/>
    <lineage>
        <taxon>Bacteria</taxon>
        <taxon>Bacillati</taxon>
        <taxon>Bacillota</taxon>
        <taxon>Clostridia</taxon>
        <taxon>Lachnospirales</taxon>
        <taxon>Lachnospiraceae</taxon>
        <taxon>Roseburia</taxon>
    </lineage>
</organism>
<evidence type="ECO:0000313" key="2">
    <source>
        <dbReference type="EMBL" id="RHE97505.1"/>
    </source>
</evidence>
<dbReference type="SUPFAM" id="SSF52540">
    <property type="entry name" value="P-loop containing nucleoside triphosphate hydrolases"/>
    <property type="match status" value="1"/>
</dbReference>
<dbReference type="RefSeq" id="WP_118930117.1">
    <property type="nucleotide sequence ID" value="NZ_QSKW01000012.1"/>
</dbReference>
<name>A0A414LS98_9FIRM</name>
<reference evidence="2 3" key="1">
    <citation type="submission" date="2018-08" db="EMBL/GenBank/DDBJ databases">
        <title>A genome reference for cultivated species of the human gut microbiota.</title>
        <authorList>
            <person name="Zou Y."/>
            <person name="Xue W."/>
            <person name="Luo G."/>
        </authorList>
    </citation>
    <scope>NUCLEOTIDE SEQUENCE [LARGE SCALE GENOMIC DNA]</scope>
    <source>
        <strain evidence="2 3">AM27-11</strain>
    </source>
</reference>
<dbReference type="InterPro" id="IPR018647">
    <property type="entry name" value="SLFN_3-like_DNA/RNA_helicase"/>
</dbReference>
<protein>
    <submittedName>
        <fullName evidence="2">DUF2075 domain-containing protein</fullName>
    </submittedName>
</protein>
<dbReference type="InterPro" id="IPR027417">
    <property type="entry name" value="P-loop_NTPase"/>
</dbReference>
<feature type="domain" description="Schlafen group 3-like DNA/RNA helicase" evidence="1">
    <location>
        <begin position="260"/>
        <end position="573"/>
    </location>
</feature>
<proteinExistence type="predicted"/>
<dbReference type="AlphaFoldDB" id="A0A414LS98"/>
<comment type="caution">
    <text evidence="2">The sequence shown here is derived from an EMBL/GenBank/DDBJ whole genome shotgun (WGS) entry which is preliminary data.</text>
</comment>
<gene>
    <name evidence="2" type="ORF">DW707_08770</name>
</gene>
<accession>A0A414LS98</accession>
<dbReference type="Proteomes" id="UP000286271">
    <property type="component" value="Unassembled WGS sequence"/>
</dbReference>
<sequence>MIYCEKVSELFGLSGDEIAQRMENFYNDNSDAEKKSWRASLPKLIEVIQSAGLGNLYIATEYELPAGGRIDAALIGDDDNGKHRVLVIELKQWSRDGIEYYANKGFPAIKVNATNPYLSRHPVNQTKEYTDALIGNHSNVVNGQLSVSGCQYLHEFELGEKNFFIQDRYSDIDISMMFVKGEEKVFADYLKSVFSPFTDNELARNLFIEGDYVTTEMDMEIINRITESPDNIPLWHDQSKILDYIMPLLKQQAEGKLRTKHMIVIAGAAGTGKTIVGFRILAEYWRLHPNANNNYKCKYTLPRSRTIKQVLDGLCNDQAGIRAVFLDSIRGQYDLLVIDEAHRITKFNNSISSAQIVIVLQDDRQRVRGNEIGTKDNFKTFARRNGYTFTAFSLEYQKRSGLGSYVDRLDRLLYGKEYLNDVGLGIEVTVCDNIQDMELWMNNCHNTTTSIKYYASYCWEWKSKKKPTEIDIKIPKINPVFQKQWNPMYNQYDWYLDSIDKVGCIYTAQGLGFDYVGFIWWDDLVWRTDHWEGHIDKVTRYDEQLRDSITNNTNAQELLLNIYRVMLTRAKKVCAYGLKMQKQKNISKRCVCWRNSDGKIRRIIGTNKEI</sequence>
<evidence type="ECO:0000313" key="3">
    <source>
        <dbReference type="Proteomes" id="UP000286271"/>
    </source>
</evidence>
<evidence type="ECO:0000259" key="1">
    <source>
        <dbReference type="Pfam" id="PF09848"/>
    </source>
</evidence>